<dbReference type="GO" id="GO:0008171">
    <property type="term" value="F:O-methyltransferase activity"/>
    <property type="evidence" value="ECO:0007669"/>
    <property type="project" value="InterPro"/>
</dbReference>
<dbReference type="InterPro" id="IPR001077">
    <property type="entry name" value="COMT_C"/>
</dbReference>
<dbReference type="STRING" id="1504633.A0A2T7ENY6"/>
<keyword evidence="1" id="KW-0489">Methyltransferase</keyword>
<dbReference type="GO" id="GO:0046983">
    <property type="term" value="F:protein dimerization activity"/>
    <property type="evidence" value="ECO:0007669"/>
    <property type="project" value="InterPro"/>
</dbReference>
<feature type="domain" description="O-methyltransferase dimerisation" evidence="6">
    <location>
        <begin position="25"/>
        <end position="106"/>
    </location>
</feature>
<feature type="domain" description="O-methyltransferase C-terminal" evidence="5">
    <location>
        <begin position="134"/>
        <end position="342"/>
    </location>
</feature>
<dbReference type="GO" id="GO:0032259">
    <property type="term" value="P:methylation"/>
    <property type="evidence" value="ECO:0007669"/>
    <property type="project" value="UniProtKB-KW"/>
</dbReference>
<dbReference type="Gramene" id="PUZ69542">
    <property type="protein sequence ID" value="PUZ69542"/>
    <property type="gene ID" value="GQ55_2G117400"/>
</dbReference>
<evidence type="ECO:0000256" key="1">
    <source>
        <dbReference type="ARBA" id="ARBA00022603"/>
    </source>
</evidence>
<dbReference type="InterPro" id="IPR036388">
    <property type="entry name" value="WH-like_DNA-bd_sf"/>
</dbReference>
<dbReference type="EMBL" id="CM009750">
    <property type="protein sequence ID" value="PUZ69542.1"/>
    <property type="molecule type" value="Genomic_DNA"/>
</dbReference>
<evidence type="ECO:0000313" key="7">
    <source>
        <dbReference type="EMBL" id="PUZ69542.1"/>
    </source>
</evidence>
<proteinExistence type="predicted"/>
<evidence type="ECO:0000256" key="4">
    <source>
        <dbReference type="PIRSR" id="PIRSR005739-1"/>
    </source>
</evidence>
<evidence type="ECO:0000313" key="9">
    <source>
        <dbReference type="EMBL" id="PUZ69544.1"/>
    </source>
</evidence>
<keyword evidence="10" id="KW-1185">Reference proteome</keyword>
<dbReference type="OrthoDB" id="1606438at2759"/>
<dbReference type="Gramene" id="PUZ69543">
    <property type="protein sequence ID" value="PUZ69543"/>
    <property type="gene ID" value="GQ55_2G117500"/>
</dbReference>
<dbReference type="Proteomes" id="UP000244336">
    <property type="component" value="Chromosome 2"/>
</dbReference>
<dbReference type="PANTHER" id="PTHR11746">
    <property type="entry name" value="O-METHYLTRANSFERASE"/>
    <property type="match status" value="1"/>
</dbReference>
<evidence type="ECO:0000256" key="2">
    <source>
        <dbReference type="ARBA" id="ARBA00022679"/>
    </source>
</evidence>
<protein>
    <recommendedName>
        <fullName evidence="11">O-methyltransferase domain-containing protein</fullName>
    </recommendedName>
</protein>
<keyword evidence="2" id="KW-0808">Transferase</keyword>
<dbReference type="EMBL" id="CM009750">
    <property type="protein sequence ID" value="PUZ69543.1"/>
    <property type="molecule type" value="Genomic_DNA"/>
</dbReference>
<dbReference type="SUPFAM" id="SSF46785">
    <property type="entry name" value="Winged helix' DNA-binding domain"/>
    <property type="match status" value="1"/>
</dbReference>
<dbReference type="AlphaFoldDB" id="A0A2T7ENY6"/>
<accession>A0A2T7ENY6</accession>
<dbReference type="PROSITE" id="PS51683">
    <property type="entry name" value="SAM_OMT_II"/>
    <property type="match status" value="1"/>
</dbReference>
<dbReference type="InterPro" id="IPR036390">
    <property type="entry name" value="WH_DNA-bd_sf"/>
</dbReference>
<evidence type="ECO:0000313" key="10">
    <source>
        <dbReference type="Proteomes" id="UP000244336"/>
    </source>
</evidence>
<dbReference type="InterPro" id="IPR012967">
    <property type="entry name" value="COMT_dimerisation"/>
</dbReference>
<dbReference type="InterPro" id="IPR029063">
    <property type="entry name" value="SAM-dependent_MTases_sf"/>
</dbReference>
<organism evidence="7 10">
    <name type="scientific">Panicum hallii var. hallii</name>
    <dbReference type="NCBI Taxonomy" id="1504633"/>
    <lineage>
        <taxon>Eukaryota</taxon>
        <taxon>Viridiplantae</taxon>
        <taxon>Streptophyta</taxon>
        <taxon>Embryophyta</taxon>
        <taxon>Tracheophyta</taxon>
        <taxon>Spermatophyta</taxon>
        <taxon>Magnoliopsida</taxon>
        <taxon>Liliopsida</taxon>
        <taxon>Poales</taxon>
        <taxon>Poaceae</taxon>
        <taxon>PACMAD clade</taxon>
        <taxon>Panicoideae</taxon>
        <taxon>Panicodae</taxon>
        <taxon>Paniceae</taxon>
        <taxon>Panicinae</taxon>
        <taxon>Panicum</taxon>
        <taxon>Panicum sect. Panicum</taxon>
    </lineage>
</organism>
<reference evidence="7 10" key="1">
    <citation type="submission" date="2018-04" db="EMBL/GenBank/DDBJ databases">
        <title>WGS assembly of Panicum hallii var. hallii HAL2.</title>
        <authorList>
            <person name="Lovell J."/>
            <person name="Jenkins J."/>
            <person name="Lowry D."/>
            <person name="Mamidi S."/>
            <person name="Sreedasyam A."/>
            <person name="Weng X."/>
            <person name="Barry K."/>
            <person name="Bonette J."/>
            <person name="Campitelli B."/>
            <person name="Daum C."/>
            <person name="Gordon S."/>
            <person name="Gould B."/>
            <person name="Lipzen A."/>
            <person name="MacQueen A."/>
            <person name="Palacio-Mejia J."/>
            <person name="Plott C."/>
            <person name="Shakirov E."/>
            <person name="Shu S."/>
            <person name="Yoshinaga Y."/>
            <person name="Zane M."/>
            <person name="Rokhsar D."/>
            <person name="Grimwood J."/>
            <person name="Schmutz J."/>
            <person name="Juenger T."/>
        </authorList>
    </citation>
    <scope>NUCLEOTIDE SEQUENCE [LARGE SCALE GENOMIC DNA]</scope>
    <source>
        <strain evidence="10">cv. HAL2</strain>
        <strain evidence="7">HAL2</strain>
    </source>
</reference>
<sequence>MEQEADAELPHTRGELLQASIDLTHHTLSYVKSMALRCAVQLGIADAIRRAGGDVSLDGLAAALSLAPSKLPYLRRVMRVLTASGVFAQAGGGGYRLTPVSTLLLSDGGGGGCRSLQQLVRIQLSPFCVSPVTNLAEWFSRDEETPFAMTFGTGHWDFCVRDPGFSAFFNGAMACDSRFVMDAVIHEVGGAFDGVTSMVDVAGGTGGAAKAVAAAFPQIKCTVLDLPHVIHGVPPADGRVEFVAGDMMDFIPQADALLLKSVLHDWSDEDCVRILKRCKEAICRGEQGGKLIIIDLVVGSSSRATTCHETQLLFDLFISTLTQGRERDEKEWCKLFKEVGFRDYKVTSVLDIRSVIEVFP</sequence>
<dbReference type="Pfam" id="PF08100">
    <property type="entry name" value="Dimerisation"/>
    <property type="match status" value="1"/>
</dbReference>
<feature type="active site" description="Proton acceptor" evidence="4">
    <location>
        <position position="264"/>
    </location>
</feature>
<dbReference type="GO" id="GO:0008757">
    <property type="term" value="F:S-adenosylmethionine-dependent methyltransferase activity"/>
    <property type="evidence" value="ECO:0007669"/>
    <property type="project" value="UniProtKB-ARBA"/>
</dbReference>
<dbReference type="SUPFAM" id="SSF53335">
    <property type="entry name" value="S-adenosyl-L-methionine-dependent methyltransferases"/>
    <property type="match status" value="1"/>
</dbReference>
<keyword evidence="3" id="KW-0949">S-adenosyl-L-methionine</keyword>
<evidence type="ECO:0000313" key="8">
    <source>
        <dbReference type="EMBL" id="PUZ69543.1"/>
    </source>
</evidence>
<dbReference type="Gene3D" id="3.40.50.150">
    <property type="entry name" value="Vaccinia Virus protein VP39"/>
    <property type="match status" value="1"/>
</dbReference>
<dbReference type="FunFam" id="3.40.50.150:FF:000057">
    <property type="entry name" value="O-methyltransferase ZRP4"/>
    <property type="match status" value="1"/>
</dbReference>
<evidence type="ECO:0008006" key="11">
    <source>
        <dbReference type="Google" id="ProtNLM"/>
    </source>
</evidence>
<name>A0A2T7ENY6_9POAL</name>
<dbReference type="PIRSF" id="PIRSF005739">
    <property type="entry name" value="O-mtase"/>
    <property type="match status" value="1"/>
</dbReference>
<dbReference type="Gramene" id="PUZ69544">
    <property type="protein sequence ID" value="PUZ69544"/>
    <property type="gene ID" value="GQ55_2G117600"/>
</dbReference>
<dbReference type="EMBL" id="CM009750">
    <property type="protein sequence ID" value="PUZ69544.1"/>
    <property type="molecule type" value="Genomic_DNA"/>
</dbReference>
<dbReference type="InterPro" id="IPR016461">
    <property type="entry name" value="COMT-like"/>
</dbReference>
<evidence type="ECO:0000259" key="6">
    <source>
        <dbReference type="Pfam" id="PF08100"/>
    </source>
</evidence>
<dbReference type="Pfam" id="PF00891">
    <property type="entry name" value="Methyltransf_2"/>
    <property type="match status" value="1"/>
</dbReference>
<gene>
    <name evidence="7" type="ORF">GQ55_2G117400</name>
    <name evidence="8" type="ORF">GQ55_2G117500</name>
    <name evidence="9" type="ORF">GQ55_2G117600</name>
</gene>
<evidence type="ECO:0000256" key="3">
    <source>
        <dbReference type="ARBA" id="ARBA00022691"/>
    </source>
</evidence>
<evidence type="ECO:0000259" key="5">
    <source>
        <dbReference type="Pfam" id="PF00891"/>
    </source>
</evidence>
<dbReference type="Gene3D" id="1.10.10.10">
    <property type="entry name" value="Winged helix-like DNA-binding domain superfamily/Winged helix DNA-binding domain"/>
    <property type="match status" value="1"/>
</dbReference>